<dbReference type="EMBL" id="LN483070">
    <property type="protein sequence ID" value="CEA07923.1"/>
    <property type="molecule type" value="Genomic_DNA"/>
</dbReference>
<gene>
    <name evidence="2" type="ORF">BN1051_01249</name>
</gene>
<dbReference type="InterPro" id="IPR037401">
    <property type="entry name" value="SnoaL-like"/>
</dbReference>
<dbReference type="Pfam" id="PF13474">
    <property type="entry name" value="SnoaL_3"/>
    <property type="match status" value="1"/>
</dbReference>
<dbReference type="Gene3D" id="3.10.450.50">
    <property type="match status" value="1"/>
</dbReference>
<dbReference type="PATRIC" id="fig|1461584.3.peg.1240"/>
<dbReference type="InterPro" id="IPR032710">
    <property type="entry name" value="NTF2-like_dom_sf"/>
</dbReference>
<dbReference type="AlphaFoldDB" id="A0A078MKT7"/>
<protein>
    <submittedName>
        <fullName evidence="2">Calcium/calmodulin dependent protein kinase II Association</fullName>
    </submittedName>
</protein>
<accession>A0A078MKT7</accession>
<feature type="domain" description="SnoaL-like" evidence="1">
    <location>
        <begin position="37"/>
        <end position="156"/>
    </location>
</feature>
<organism evidence="2">
    <name type="scientific">Arthrobacter saudimassiliensis</name>
    <dbReference type="NCBI Taxonomy" id="1461584"/>
    <lineage>
        <taxon>Bacteria</taxon>
        <taxon>Bacillati</taxon>
        <taxon>Actinomycetota</taxon>
        <taxon>Actinomycetes</taxon>
        <taxon>Micrococcales</taxon>
        <taxon>Micrococcaceae</taxon>
        <taxon>Arthrobacter</taxon>
    </lineage>
</organism>
<proteinExistence type="predicted"/>
<reference evidence="2" key="1">
    <citation type="submission" date="2014-07" db="EMBL/GenBank/DDBJ databases">
        <authorList>
            <person name="Urmite Genomes Urmite Genomes"/>
        </authorList>
    </citation>
    <scope>NUCLEOTIDE SEQUENCE</scope>
    <source>
        <strain evidence="2">11W110_air</strain>
    </source>
</reference>
<name>A0A078MKT7_9MICC</name>
<evidence type="ECO:0000313" key="2">
    <source>
        <dbReference type="EMBL" id="CEA07923.1"/>
    </source>
</evidence>
<keyword evidence="2" id="KW-0418">Kinase</keyword>
<dbReference type="SUPFAM" id="SSF54427">
    <property type="entry name" value="NTF2-like"/>
    <property type="match status" value="1"/>
</dbReference>
<sequence>MHRVFTQPMAVPGAGTRCPVRKSAMNPSPTPVTEDEVLAAAAALVEAFGATRTDEYFAAFSADATFVFHTEDRRLDSRAEYEALWNSWLADGWSVTACRSSDIRVQLLGDEAAVFSHTVHTTAGAADARETAVERETIVFARRDGRLLAVHEHLSALSASAQPSAGADA</sequence>
<dbReference type="GO" id="GO:0016301">
    <property type="term" value="F:kinase activity"/>
    <property type="evidence" value="ECO:0007669"/>
    <property type="project" value="UniProtKB-KW"/>
</dbReference>
<evidence type="ECO:0000259" key="1">
    <source>
        <dbReference type="Pfam" id="PF13474"/>
    </source>
</evidence>
<keyword evidence="2" id="KW-0808">Transferase</keyword>